<keyword evidence="2 6" id="KW-0812">Transmembrane</keyword>
<evidence type="ECO:0000256" key="2">
    <source>
        <dbReference type="ARBA" id="ARBA00022692"/>
    </source>
</evidence>
<dbReference type="Proteomes" id="UP001154282">
    <property type="component" value="Unassembled WGS sequence"/>
</dbReference>
<keyword evidence="5 6" id="KW-0472">Membrane</keyword>
<feature type="chain" id="PRO_5043886029" evidence="7">
    <location>
        <begin position="35"/>
        <end position="468"/>
    </location>
</feature>
<sequence length="468" mass="52706">MLIENKLLTSPAPHPQFILAISILLLTLLPQCSSEIKNTHIVADRRSLILFEQFGFSSNGHVDISVKNVSWKSRNPNAKPPNLSNMGFFIARDISVILNESFYSSPEVAAAARATAAAAAMDTTSSCILSRQFAHVIFRFDTLTANNSTFNASIANPGSYSLMFGNCQPEFEISMHVHTEMYNIEESSGEKVYLPVGQTLLPYLYLGFFSIYASFTLFWAFLCFCKQRSQYAVVVGKIHLIMAALLLVKSLKLICAAEDKLHVSTTGSPHGWDVAFYAFGFLKGIMLFTVIVLIGTGWSFLKPYLHEREKNVLMVVFPLQVLENIANVVIDETGPATKDWVAWNQIFLLMDILCCFAVLMPIMWSIKSLREASKNDGKAARNLEKLTLFRQFYLVLVVYLYFTRVAATAIGSVMGYRFEWVRYFLGEAASLVFYGFVFYNFQPVEKNPYFRVEEEEVGGQLLAKVESF</sequence>
<evidence type="ECO:0000313" key="10">
    <source>
        <dbReference type="EMBL" id="CAI0433744.1"/>
    </source>
</evidence>
<feature type="transmembrane region" description="Helical" evidence="6">
    <location>
        <begin position="420"/>
        <end position="441"/>
    </location>
</feature>
<evidence type="ECO:0000256" key="1">
    <source>
        <dbReference type="ARBA" id="ARBA00004141"/>
    </source>
</evidence>
<dbReference type="AlphaFoldDB" id="A0AAV0LIW9"/>
<reference evidence="10" key="1">
    <citation type="submission" date="2022-08" db="EMBL/GenBank/DDBJ databases">
        <authorList>
            <person name="Gutierrez-Valencia J."/>
        </authorList>
    </citation>
    <scope>NUCLEOTIDE SEQUENCE</scope>
</reference>
<evidence type="ECO:0000256" key="3">
    <source>
        <dbReference type="ARBA" id="ARBA00022729"/>
    </source>
</evidence>
<evidence type="ECO:0000256" key="6">
    <source>
        <dbReference type="SAM" id="Phobius"/>
    </source>
</evidence>
<evidence type="ECO:0000259" key="9">
    <source>
        <dbReference type="Pfam" id="PF21904"/>
    </source>
</evidence>
<dbReference type="Pfam" id="PF06814">
    <property type="entry name" value="GOST_TM"/>
    <property type="match status" value="1"/>
</dbReference>
<evidence type="ECO:0000313" key="11">
    <source>
        <dbReference type="Proteomes" id="UP001154282"/>
    </source>
</evidence>
<evidence type="ECO:0000256" key="5">
    <source>
        <dbReference type="ARBA" id="ARBA00023136"/>
    </source>
</evidence>
<feature type="domain" description="CAND6/7 N-terminal" evidence="9">
    <location>
        <begin position="37"/>
        <end position="183"/>
    </location>
</feature>
<dbReference type="InterPro" id="IPR054103">
    <property type="entry name" value="CAND6-7_N"/>
</dbReference>
<evidence type="ECO:0000256" key="4">
    <source>
        <dbReference type="ARBA" id="ARBA00022989"/>
    </source>
</evidence>
<keyword evidence="4 6" id="KW-1133">Transmembrane helix</keyword>
<dbReference type="EMBL" id="CAMGYJ010000006">
    <property type="protein sequence ID" value="CAI0433744.1"/>
    <property type="molecule type" value="Genomic_DNA"/>
</dbReference>
<dbReference type="InterPro" id="IPR053937">
    <property type="entry name" value="GOST_TM"/>
</dbReference>
<feature type="transmembrane region" description="Helical" evidence="6">
    <location>
        <begin position="274"/>
        <end position="300"/>
    </location>
</feature>
<comment type="caution">
    <text evidence="10">The sequence shown here is derived from an EMBL/GenBank/DDBJ whole genome shotgun (WGS) entry which is preliminary data.</text>
</comment>
<feature type="signal peptide" evidence="7">
    <location>
        <begin position="1"/>
        <end position="34"/>
    </location>
</feature>
<dbReference type="InterPro" id="IPR009637">
    <property type="entry name" value="GPR107/GPR108-like"/>
</dbReference>
<feature type="transmembrane region" description="Helical" evidence="6">
    <location>
        <begin position="342"/>
        <end position="364"/>
    </location>
</feature>
<protein>
    <submittedName>
        <fullName evidence="10">Uncharacterized protein</fullName>
    </submittedName>
</protein>
<keyword evidence="11" id="KW-1185">Reference proteome</keyword>
<dbReference type="PANTHER" id="PTHR21229">
    <property type="entry name" value="LUNG SEVEN TRANSMEMBRANE RECEPTOR"/>
    <property type="match status" value="1"/>
</dbReference>
<dbReference type="GO" id="GO:0005794">
    <property type="term" value="C:Golgi apparatus"/>
    <property type="evidence" value="ECO:0007669"/>
    <property type="project" value="TreeGrafter"/>
</dbReference>
<accession>A0AAV0LIW9</accession>
<dbReference type="Pfam" id="PF21904">
    <property type="entry name" value="CAND6-7_N"/>
    <property type="match status" value="1"/>
</dbReference>
<name>A0AAV0LIW9_9ROSI</name>
<organism evidence="10 11">
    <name type="scientific">Linum tenue</name>
    <dbReference type="NCBI Taxonomy" id="586396"/>
    <lineage>
        <taxon>Eukaryota</taxon>
        <taxon>Viridiplantae</taxon>
        <taxon>Streptophyta</taxon>
        <taxon>Embryophyta</taxon>
        <taxon>Tracheophyta</taxon>
        <taxon>Spermatophyta</taxon>
        <taxon>Magnoliopsida</taxon>
        <taxon>eudicotyledons</taxon>
        <taxon>Gunneridae</taxon>
        <taxon>Pentapetalae</taxon>
        <taxon>rosids</taxon>
        <taxon>fabids</taxon>
        <taxon>Malpighiales</taxon>
        <taxon>Linaceae</taxon>
        <taxon>Linum</taxon>
    </lineage>
</organism>
<comment type="subcellular location">
    <subcellularLocation>
        <location evidence="1">Membrane</location>
        <topology evidence="1">Multi-pass membrane protein</topology>
    </subcellularLocation>
</comment>
<feature type="transmembrane region" description="Helical" evidence="6">
    <location>
        <begin position="231"/>
        <end position="254"/>
    </location>
</feature>
<feature type="transmembrane region" description="Helical" evidence="6">
    <location>
        <begin position="203"/>
        <end position="224"/>
    </location>
</feature>
<dbReference type="PANTHER" id="PTHR21229:SF21">
    <property type="entry name" value="OS04G0508600 PROTEIN"/>
    <property type="match status" value="1"/>
</dbReference>
<keyword evidence="3 7" id="KW-0732">Signal</keyword>
<evidence type="ECO:0000256" key="7">
    <source>
        <dbReference type="SAM" id="SignalP"/>
    </source>
</evidence>
<gene>
    <name evidence="10" type="ORF">LITE_LOCUS24017</name>
</gene>
<feature type="transmembrane region" description="Helical" evidence="6">
    <location>
        <begin position="392"/>
        <end position="414"/>
    </location>
</feature>
<proteinExistence type="predicted"/>
<evidence type="ECO:0000259" key="8">
    <source>
        <dbReference type="Pfam" id="PF06814"/>
    </source>
</evidence>
<feature type="transmembrane region" description="Helical" evidence="6">
    <location>
        <begin position="312"/>
        <end position="330"/>
    </location>
</feature>
<dbReference type="GO" id="GO:0016020">
    <property type="term" value="C:membrane"/>
    <property type="evidence" value="ECO:0007669"/>
    <property type="project" value="UniProtKB-SubCell"/>
</dbReference>
<feature type="domain" description="GOST seven transmembrane" evidence="8">
    <location>
        <begin position="202"/>
        <end position="404"/>
    </location>
</feature>